<keyword evidence="2" id="KW-0732">Signal</keyword>
<name>A0A2S5KYT1_9PROT</name>
<dbReference type="EMBL" id="PRLP01000001">
    <property type="protein sequence ID" value="PPC79426.1"/>
    <property type="molecule type" value="Genomic_DNA"/>
</dbReference>
<dbReference type="Gene3D" id="2.40.160.10">
    <property type="entry name" value="Porin"/>
    <property type="match status" value="1"/>
</dbReference>
<dbReference type="Proteomes" id="UP000238196">
    <property type="component" value="Unassembled WGS sequence"/>
</dbReference>
<proteinExistence type="predicted"/>
<protein>
    <recommendedName>
        <fullName evidence="5">Outer membrane porin, OprD family</fullName>
    </recommendedName>
</protein>
<evidence type="ECO:0000313" key="4">
    <source>
        <dbReference type="Proteomes" id="UP000238196"/>
    </source>
</evidence>
<feature type="chain" id="PRO_5015460692" description="Outer membrane porin, OprD family" evidence="2">
    <location>
        <begin position="27"/>
        <end position="468"/>
    </location>
</feature>
<sequence length="468" mass="52116">MKTMTTRSTYALTVLACLVATSAAQAADQPLKAEISNTRSTDQHATNTQDSHEQSTSSTQQVDSFSDWLQQGVVFGELKAMAFNKEFNGIVANEHTRSFGGELQYRSAEYKGFSFGLGEYIANDFGLNGDSVESELPSENVNVLGKAFLQYRYGGMTVRAGRMGLDTPFASSLEGRTLIPALYEGVGATYQLQGNKDLTFSGYRIYKYKPLDEDSFVREDAGSPRVTDTRMPMVTSDGFTTLGVKYDKHFGPSAQAWYYDFDKRAQLAYVGGQLPIKALQFGRATPFIGMDYIKEWDTSDQADPYKNIDADLYSVKLGFNSPKHTVLVAGTVVPRKDDAFQNGGYFSPYSYATYNDTPIATEQPLASLVTMNQPGRSLAGRYIYHDNRFKAVLGLTRYDLDSVDQPYASSTRKVKAGFMILSYDVTDRLNVEFEGDYVDTPYFVTGDFHAERFRISYKFGPKMAAAEY</sequence>
<dbReference type="OrthoDB" id="5297906at2"/>
<accession>A0A2S5KYT1</accession>
<evidence type="ECO:0000313" key="3">
    <source>
        <dbReference type="EMBL" id="PPC79426.1"/>
    </source>
</evidence>
<evidence type="ECO:0000256" key="1">
    <source>
        <dbReference type="SAM" id="MobiDB-lite"/>
    </source>
</evidence>
<feature type="region of interest" description="Disordered" evidence="1">
    <location>
        <begin position="37"/>
        <end position="61"/>
    </location>
</feature>
<dbReference type="InterPro" id="IPR023614">
    <property type="entry name" value="Porin_dom_sf"/>
</dbReference>
<evidence type="ECO:0008006" key="5">
    <source>
        <dbReference type="Google" id="ProtNLM"/>
    </source>
</evidence>
<gene>
    <name evidence="3" type="ORF">C4K68_00485</name>
</gene>
<dbReference type="AlphaFoldDB" id="A0A2S5KYT1"/>
<organism evidence="3 4">
    <name type="scientific">Proteobacteria bacterium 228</name>
    <dbReference type="NCBI Taxonomy" id="2083153"/>
    <lineage>
        <taxon>Bacteria</taxon>
        <taxon>Pseudomonadati</taxon>
        <taxon>Pseudomonadota</taxon>
    </lineage>
</organism>
<feature type="signal peptide" evidence="2">
    <location>
        <begin position="1"/>
        <end position="26"/>
    </location>
</feature>
<comment type="caution">
    <text evidence="3">The sequence shown here is derived from an EMBL/GenBank/DDBJ whole genome shotgun (WGS) entry which is preliminary data.</text>
</comment>
<evidence type="ECO:0000256" key="2">
    <source>
        <dbReference type="SAM" id="SignalP"/>
    </source>
</evidence>
<reference evidence="3 4" key="1">
    <citation type="submission" date="2018-02" db="EMBL/GenBank/DDBJ databases">
        <title>novel marine gammaproteobacteria from coastal saline agro ecosystem.</title>
        <authorList>
            <person name="Krishnan R."/>
            <person name="Ramesh Kumar N."/>
        </authorList>
    </citation>
    <scope>NUCLEOTIDE SEQUENCE [LARGE SCALE GENOMIC DNA]</scope>
    <source>
        <strain evidence="3 4">228</strain>
    </source>
</reference>